<dbReference type="Gene3D" id="3.90.470.20">
    <property type="entry name" value="4'-phosphopantetheinyl transferase domain"/>
    <property type="match status" value="2"/>
</dbReference>
<keyword evidence="6" id="KW-0045">Antibiotic biosynthesis</keyword>
<proteinExistence type="inferred from homology"/>
<reference evidence="9 10" key="1">
    <citation type="submission" date="2019-10" db="EMBL/GenBank/DDBJ databases">
        <title>Description of Paenibacillus pedi sp. nov.</title>
        <authorList>
            <person name="Carlier A."/>
            <person name="Qi S."/>
        </authorList>
    </citation>
    <scope>NUCLEOTIDE SEQUENCE [LARGE SCALE GENOMIC DNA]</scope>
    <source>
        <strain evidence="9 10">LMG 31457</strain>
    </source>
</reference>
<dbReference type="InterPro" id="IPR008278">
    <property type="entry name" value="4-PPantetheinyl_Trfase_dom"/>
</dbReference>
<protein>
    <submittedName>
        <fullName evidence="9">4'-phosphopantetheinyl transferase superfamily protein</fullName>
    </submittedName>
</protein>
<evidence type="ECO:0000256" key="3">
    <source>
        <dbReference type="ARBA" id="ARBA00022679"/>
    </source>
</evidence>
<comment type="similarity">
    <text evidence="2">Belongs to the P-Pant transferase superfamily. Gsp/Sfp/HetI/AcpT family.</text>
</comment>
<gene>
    <name evidence="9" type="ORF">GC097_11280</name>
</gene>
<dbReference type="SUPFAM" id="SSF56214">
    <property type="entry name" value="4'-phosphopantetheinyl transferase"/>
    <property type="match status" value="2"/>
</dbReference>
<keyword evidence="4" id="KW-0479">Metal-binding</keyword>
<dbReference type="Proteomes" id="UP000618579">
    <property type="component" value="Unassembled WGS sequence"/>
</dbReference>
<evidence type="ECO:0000256" key="5">
    <source>
        <dbReference type="ARBA" id="ARBA00022842"/>
    </source>
</evidence>
<evidence type="ECO:0000313" key="9">
    <source>
        <dbReference type="EMBL" id="NOV00600.1"/>
    </source>
</evidence>
<accession>A0ABX1ZPR8</accession>
<sequence>MVISWMDNVKPFLIAVQIENEIPDETFDNYLALLPEDHRNSVMKYKTKDDRDRALLGALLIRFHVSKLCSIPLQAIVIHKNKYGKPYLPMFPDIHFNLSHSGNWVVFIIGEKAVGVDAEQIKEIDISAAASFFSSTELQLLSSYEGHRKLECFYDLWTLKESYIKALGEGLSIPLDSFWIELEPFITVHTRKGNQNWHFKQYALGDAYKLSVCSAHSSLPEKVTRMTSNELLDQVSLHVSAQIASGHKL</sequence>
<dbReference type="InterPro" id="IPR050559">
    <property type="entry name" value="P-Pant_transferase_sf"/>
</dbReference>
<comment type="caution">
    <text evidence="9">The sequence shown here is derived from an EMBL/GenBank/DDBJ whole genome shotgun (WGS) entry which is preliminary data.</text>
</comment>
<evidence type="ECO:0000256" key="2">
    <source>
        <dbReference type="ARBA" id="ARBA00010990"/>
    </source>
</evidence>
<keyword evidence="3 9" id="KW-0808">Transferase</keyword>
<dbReference type="PANTHER" id="PTHR12215:SF10">
    <property type="entry name" value="L-AMINOADIPATE-SEMIALDEHYDE DEHYDROGENASE-PHOSPHOPANTETHEINYL TRANSFERASE"/>
    <property type="match status" value="1"/>
</dbReference>
<dbReference type="NCBIfam" id="TIGR00556">
    <property type="entry name" value="pantethn_trn"/>
    <property type="match status" value="1"/>
</dbReference>
<organism evidence="9 10">
    <name type="scientific">Paenibacillus planticolens</name>
    <dbReference type="NCBI Taxonomy" id="2654976"/>
    <lineage>
        <taxon>Bacteria</taxon>
        <taxon>Bacillati</taxon>
        <taxon>Bacillota</taxon>
        <taxon>Bacilli</taxon>
        <taxon>Bacillales</taxon>
        <taxon>Paenibacillaceae</taxon>
        <taxon>Paenibacillus</taxon>
    </lineage>
</organism>
<keyword evidence="5" id="KW-0460">Magnesium</keyword>
<name>A0ABX1ZPR8_9BACL</name>
<feature type="domain" description="4'-phosphopantetheinyl transferase N-terminal" evidence="8">
    <location>
        <begin position="25"/>
        <end position="107"/>
    </location>
</feature>
<evidence type="ECO:0000256" key="4">
    <source>
        <dbReference type="ARBA" id="ARBA00022723"/>
    </source>
</evidence>
<feature type="domain" description="4'-phosphopantetheinyl transferase" evidence="7">
    <location>
        <begin position="113"/>
        <end position="213"/>
    </location>
</feature>
<dbReference type="Pfam" id="PF22624">
    <property type="entry name" value="AASDHPPT_N"/>
    <property type="match status" value="1"/>
</dbReference>
<evidence type="ECO:0000256" key="1">
    <source>
        <dbReference type="ARBA" id="ARBA00001946"/>
    </source>
</evidence>
<evidence type="ECO:0000313" key="10">
    <source>
        <dbReference type="Proteomes" id="UP000618579"/>
    </source>
</evidence>
<dbReference type="InterPro" id="IPR037143">
    <property type="entry name" value="4-PPantetheinyl_Trfase_dom_sf"/>
</dbReference>
<evidence type="ECO:0000259" key="8">
    <source>
        <dbReference type="Pfam" id="PF22624"/>
    </source>
</evidence>
<dbReference type="Pfam" id="PF01648">
    <property type="entry name" value="ACPS"/>
    <property type="match status" value="1"/>
</dbReference>
<dbReference type="InterPro" id="IPR055066">
    <property type="entry name" value="AASDHPPT_N"/>
</dbReference>
<evidence type="ECO:0000256" key="6">
    <source>
        <dbReference type="ARBA" id="ARBA00023194"/>
    </source>
</evidence>
<keyword evidence="10" id="KW-1185">Reference proteome</keyword>
<dbReference type="GO" id="GO:0016740">
    <property type="term" value="F:transferase activity"/>
    <property type="evidence" value="ECO:0007669"/>
    <property type="project" value="UniProtKB-KW"/>
</dbReference>
<evidence type="ECO:0000259" key="7">
    <source>
        <dbReference type="Pfam" id="PF01648"/>
    </source>
</evidence>
<comment type="cofactor">
    <cofactor evidence="1">
        <name>Mg(2+)</name>
        <dbReference type="ChEBI" id="CHEBI:18420"/>
    </cofactor>
</comment>
<dbReference type="InterPro" id="IPR004568">
    <property type="entry name" value="Ppantetheine-prot_Trfase_dom"/>
</dbReference>
<dbReference type="PANTHER" id="PTHR12215">
    <property type="entry name" value="PHOSPHOPANTETHEINE TRANSFERASE"/>
    <property type="match status" value="1"/>
</dbReference>
<dbReference type="EMBL" id="WHNZ01000022">
    <property type="protein sequence ID" value="NOV00600.1"/>
    <property type="molecule type" value="Genomic_DNA"/>
</dbReference>